<protein>
    <submittedName>
        <fullName evidence="2">Uncharacterized protein</fullName>
    </submittedName>
</protein>
<reference evidence="2 3" key="1">
    <citation type="submission" date="2019-02" db="EMBL/GenBank/DDBJ databases">
        <title>Genome sequencing of the rare red list fungi Bondarzewia mesenterica.</title>
        <authorList>
            <person name="Buettner E."/>
            <person name="Kellner H."/>
        </authorList>
    </citation>
    <scope>NUCLEOTIDE SEQUENCE [LARGE SCALE GENOMIC DNA]</scope>
    <source>
        <strain evidence="2 3">DSM 108281</strain>
    </source>
</reference>
<name>A0A4S4M611_9AGAM</name>
<feature type="region of interest" description="Disordered" evidence="1">
    <location>
        <begin position="50"/>
        <end position="78"/>
    </location>
</feature>
<accession>A0A4S4M611</accession>
<evidence type="ECO:0000313" key="2">
    <source>
        <dbReference type="EMBL" id="THH20629.1"/>
    </source>
</evidence>
<feature type="compositionally biased region" description="Low complexity" evidence="1">
    <location>
        <begin position="293"/>
        <end position="313"/>
    </location>
</feature>
<feature type="compositionally biased region" description="Pro residues" evidence="1">
    <location>
        <begin position="576"/>
        <end position="594"/>
    </location>
</feature>
<feature type="region of interest" description="Disordered" evidence="1">
    <location>
        <begin position="444"/>
        <end position="477"/>
    </location>
</feature>
<sequence>MLTVIFSADRLLESGDDVDLADPQIINLYGRSGHRSLSLMEAVVSPQRPFPTHPVNLSRRRGSLSASDPYGTNAEKISPTGRLMSSRLSIYRLSPNNAISQPLESPNDANDDYLAVPASDKPRPMSTGSLPFTDFPQAPNSRRISFASSSFASSAPTTDSLISRASPAARRRNLTLSNRSRRNLTPQQVYDLAHCPVQSEQPYSHNPSFSQLTGGSALSGEEAELLTSPNSMRPTSFIPVPAGQILPFVDRPSEVAELIASSPTNRLMALLEHTFPAQSRFERPLDASEAEVHPSSGSTTSPIPSSGHHTPTPASRLAAFVDPWTWSYETLVDWMCIVPRSQIDDAEWVRRIRTCVMAHNEQICMSLLSALGAPTGDLDEDKELSSLSPHPGAMAPLRSISARSPSVDDESTGSIGSVKYTVDDSDGSHVIDISPITYETISDTDQRLAVRHSRSKTTSWTSSRSSSESSEPMESIRECESEGEELVSLAAVTSGVNESGPSTARGGSPVGAGVFKARGTGVSGAHRPSSLDKSVLSEQWNRKMDKRESALEDADAQEQEPSSVDWQGLRISTSPLPSPQPSDLPPVPASPMSPLPPTTLATNVRKKRRHSVNVAHVLSDAPGHAGFTWRPGGPLFPASFTAAGKHPNEDVVGSTLEGVDRELEASSETPSVAQPVPARRPKRSTTVSEGHSSGLM</sequence>
<evidence type="ECO:0000313" key="3">
    <source>
        <dbReference type="Proteomes" id="UP000310158"/>
    </source>
</evidence>
<feature type="region of interest" description="Disordered" evidence="1">
    <location>
        <begin position="494"/>
        <end position="594"/>
    </location>
</feature>
<gene>
    <name evidence="2" type="ORF">EW146_g758</name>
</gene>
<feature type="compositionally biased region" description="Polar residues" evidence="1">
    <location>
        <begin position="684"/>
        <end position="696"/>
    </location>
</feature>
<feature type="region of interest" description="Disordered" evidence="1">
    <location>
        <begin position="149"/>
        <end position="183"/>
    </location>
</feature>
<keyword evidence="3" id="KW-1185">Reference proteome</keyword>
<proteinExistence type="predicted"/>
<feature type="compositionally biased region" description="Low complexity" evidence="1">
    <location>
        <begin position="456"/>
        <end position="473"/>
    </location>
</feature>
<feature type="compositionally biased region" description="Basic and acidic residues" evidence="1">
    <location>
        <begin position="283"/>
        <end position="292"/>
    </location>
</feature>
<dbReference type="OrthoDB" id="2591449at2759"/>
<feature type="region of interest" description="Disordered" evidence="1">
    <location>
        <begin position="283"/>
        <end position="314"/>
    </location>
</feature>
<dbReference type="EMBL" id="SGPL01000017">
    <property type="protein sequence ID" value="THH20629.1"/>
    <property type="molecule type" value="Genomic_DNA"/>
</dbReference>
<feature type="region of interest" description="Disordered" evidence="1">
    <location>
        <begin position="644"/>
        <end position="696"/>
    </location>
</feature>
<dbReference type="AlphaFoldDB" id="A0A4S4M611"/>
<organism evidence="2 3">
    <name type="scientific">Bondarzewia mesenterica</name>
    <dbReference type="NCBI Taxonomy" id="1095465"/>
    <lineage>
        <taxon>Eukaryota</taxon>
        <taxon>Fungi</taxon>
        <taxon>Dikarya</taxon>
        <taxon>Basidiomycota</taxon>
        <taxon>Agaricomycotina</taxon>
        <taxon>Agaricomycetes</taxon>
        <taxon>Russulales</taxon>
        <taxon>Bondarzewiaceae</taxon>
        <taxon>Bondarzewia</taxon>
    </lineage>
</organism>
<evidence type="ECO:0000256" key="1">
    <source>
        <dbReference type="SAM" id="MobiDB-lite"/>
    </source>
</evidence>
<dbReference type="Proteomes" id="UP000310158">
    <property type="component" value="Unassembled WGS sequence"/>
</dbReference>
<comment type="caution">
    <text evidence="2">The sequence shown here is derived from an EMBL/GenBank/DDBJ whole genome shotgun (WGS) entry which is preliminary data.</text>
</comment>
<feature type="compositionally biased region" description="Basic and acidic residues" evidence="1">
    <location>
        <begin position="540"/>
        <end position="550"/>
    </location>
</feature>